<sequence length="38" mass="4367">MPKACNHWRYLLLTLAMSFSKARKLFGMSCSIDSFALK</sequence>
<reference evidence="1" key="1">
    <citation type="submission" date="2018-02" db="EMBL/GenBank/DDBJ databases">
        <title>Rhizophora mucronata_Transcriptome.</title>
        <authorList>
            <person name="Meera S.P."/>
            <person name="Sreeshan A."/>
            <person name="Augustine A."/>
        </authorList>
    </citation>
    <scope>NUCLEOTIDE SEQUENCE</scope>
    <source>
        <tissue evidence="1">Leaf</tissue>
    </source>
</reference>
<dbReference type="AlphaFoldDB" id="A0A2P2ITN3"/>
<accession>A0A2P2ITN3</accession>
<protein>
    <submittedName>
        <fullName evidence="1">Uncharacterized protein</fullName>
    </submittedName>
</protein>
<proteinExistence type="predicted"/>
<organism evidence="1">
    <name type="scientific">Rhizophora mucronata</name>
    <name type="common">Asiatic mangrove</name>
    <dbReference type="NCBI Taxonomy" id="61149"/>
    <lineage>
        <taxon>Eukaryota</taxon>
        <taxon>Viridiplantae</taxon>
        <taxon>Streptophyta</taxon>
        <taxon>Embryophyta</taxon>
        <taxon>Tracheophyta</taxon>
        <taxon>Spermatophyta</taxon>
        <taxon>Magnoliopsida</taxon>
        <taxon>eudicotyledons</taxon>
        <taxon>Gunneridae</taxon>
        <taxon>Pentapetalae</taxon>
        <taxon>rosids</taxon>
        <taxon>fabids</taxon>
        <taxon>Malpighiales</taxon>
        <taxon>Rhizophoraceae</taxon>
        <taxon>Rhizophora</taxon>
    </lineage>
</organism>
<name>A0A2P2ITN3_RHIMU</name>
<evidence type="ECO:0000313" key="1">
    <source>
        <dbReference type="EMBL" id="MBW84564.1"/>
    </source>
</evidence>
<dbReference type="EMBL" id="GGEC01004081">
    <property type="protein sequence ID" value="MBW84564.1"/>
    <property type="molecule type" value="Transcribed_RNA"/>
</dbReference>